<dbReference type="InterPro" id="IPR013767">
    <property type="entry name" value="PAS_fold"/>
</dbReference>
<evidence type="ECO:0000256" key="1">
    <source>
        <dbReference type="ARBA" id="ARBA00000085"/>
    </source>
</evidence>
<dbReference type="CDD" id="cd00082">
    <property type="entry name" value="HisKA"/>
    <property type="match status" value="1"/>
</dbReference>
<feature type="domain" description="PAS" evidence="9">
    <location>
        <begin position="276"/>
        <end position="330"/>
    </location>
</feature>
<dbReference type="InterPro" id="IPR011006">
    <property type="entry name" value="CheY-like_superfamily"/>
</dbReference>
<dbReference type="SUPFAM" id="SSF55785">
    <property type="entry name" value="PYP-like sensor domain (PAS domain)"/>
    <property type="match status" value="1"/>
</dbReference>
<evidence type="ECO:0000313" key="11">
    <source>
        <dbReference type="Proteomes" id="UP001209885"/>
    </source>
</evidence>
<dbReference type="InterPro" id="IPR005467">
    <property type="entry name" value="His_kinase_dom"/>
</dbReference>
<dbReference type="PRINTS" id="PR00344">
    <property type="entry name" value="BCTRLSENSOR"/>
</dbReference>
<dbReference type="Gene3D" id="3.30.450.20">
    <property type="entry name" value="PAS domain"/>
    <property type="match status" value="1"/>
</dbReference>
<dbReference type="RefSeq" id="WP_266058801.1">
    <property type="nucleotide sequence ID" value="NZ_JAPFQN010000014.1"/>
</dbReference>
<dbReference type="SMART" id="SM00388">
    <property type="entry name" value="HisKA"/>
    <property type="match status" value="1"/>
</dbReference>
<sequence>MLKRLKKIFRNKSNFNNTPSFGDEQISRFVSYLVYNVEDIESDSLLKERIREINKLDPEHKKNFLPGLYLLFERNILSGPKYTTETDKENFRKDFCERFPNISNSPEMSLLFEEKLIQEKLLCILFLQKIITNSASQIDSQGKNQITKATEFIESLISDKKSLKADRSKKIIGKLKSFTESIYSELTTSAGKKTASEIFQGVYNFMADNYRLLDTFQDVVVVIPQQALNEQQLSMLSKKHIQNLLIEKVGNLEAVNNRLNEEIAERKKVESALKDSEQRLAQIIGSAMDAVVIFNGSGVIMEWNKQAEILLGYSKEDILGKQVNETILPDIEITKKSSGEPLVKIMDQYPINSHNLRIEMNSIHKSGYNIESELSISPVNYYGEFIFSVFIRDITQRKQYEREILEAKDKAEQASISKAQFLSTMSHEIRTPLNAVIGISNLLLNANPSKEQIEDLKILKFSGENLLAIINDILDFNKIDAGKIELEKAPFNIKTVINGVKSSLSTKAYQKDLPLILYLEDNIPDVVVGDSTRLTQILTNLISNAIKFTQTGSVTISVVINEDTEDNIKLHFSVKDTGIGISDEEQEKIFESFSQASSSTTRKYGGTGLGLSICKKLLELQGSELKLESEKGKGADFHFTLEFGKSDVQLAPEGLNINDDKKDLRKAKILVAEDNKVNLLIAVKYLNRWNALVDTAEDGNEVLEKCKKNDYDLILMDLQMPDMDGIEATKLIRGMNNRKFQSLPIIALTASAMTEVKRQVLEAGMNDFAAKPLNPELLYEKIYNQIYENKESLSF</sequence>
<dbReference type="InterPro" id="IPR035965">
    <property type="entry name" value="PAS-like_dom_sf"/>
</dbReference>
<evidence type="ECO:0000256" key="2">
    <source>
        <dbReference type="ARBA" id="ARBA00012438"/>
    </source>
</evidence>
<gene>
    <name evidence="10" type="ORF">OO013_19665</name>
</gene>
<reference evidence="10 11" key="1">
    <citation type="submission" date="2022-11" db="EMBL/GenBank/DDBJ databases">
        <title>The characterization of three novel Bacteroidetes species and genomic analysis of their roles in tidal elemental geochemical cycles.</title>
        <authorList>
            <person name="Ma K."/>
        </authorList>
    </citation>
    <scope>NUCLEOTIDE SEQUENCE [LARGE SCALE GENOMIC DNA]</scope>
    <source>
        <strain evidence="10 11">M17</strain>
    </source>
</reference>
<dbReference type="InterPro" id="IPR000014">
    <property type="entry name" value="PAS"/>
</dbReference>
<feature type="domain" description="Response regulatory" evidence="8">
    <location>
        <begin position="668"/>
        <end position="786"/>
    </location>
</feature>
<proteinExistence type="predicted"/>
<dbReference type="CDD" id="cd00130">
    <property type="entry name" value="PAS"/>
    <property type="match status" value="1"/>
</dbReference>
<dbReference type="Gene3D" id="3.40.50.2300">
    <property type="match status" value="1"/>
</dbReference>
<dbReference type="InterPro" id="IPR003661">
    <property type="entry name" value="HisK_dim/P_dom"/>
</dbReference>
<dbReference type="PROSITE" id="PS50109">
    <property type="entry name" value="HIS_KIN"/>
    <property type="match status" value="1"/>
</dbReference>
<dbReference type="InterPro" id="IPR001789">
    <property type="entry name" value="Sig_transdc_resp-reg_receiver"/>
</dbReference>
<dbReference type="PROSITE" id="PS50110">
    <property type="entry name" value="RESPONSE_REGULATORY"/>
    <property type="match status" value="1"/>
</dbReference>
<dbReference type="SMART" id="SM00387">
    <property type="entry name" value="HATPase_c"/>
    <property type="match status" value="1"/>
</dbReference>
<accession>A0ABT3RX24</accession>
<evidence type="ECO:0000256" key="3">
    <source>
        <dbReference type="ARBA" id="ARBA00022553"/>
    </source>
</evidence>
<keyword evidence="10" id="KW-0067">ATP-binding</keyword>
<dbReference type="InterPro" id="IPR036890">
    <property type="entry name" value="HATPase_C_sf"/>
</dbReference>
<feature type="domain" description="Histidine kinase" evidence="7">
    <location>
        <begin position="424"/>
        <end position="645"/>
    </location>
</feature>
<keyword evidence="4" id="KW-0902">Two-component regulatory system</keyword>
<keyword evidence="10" id="KW-0547">Nucleotide-binding</keyword>
<dbReference type="CDD" id="cd16922">
    <property type="entry name" value="HATPase_EvgS-ArcB-TorS-like"/>
    <property type="match status" value="1"/>
</dbReference>
<dbReference type="Pfam" id="PF02518">
    <property type="entry name" value="HATPase_c"/>
    <property type="match status" value="1"/>
</dbReference>
<dbReference type="EC" id="2.7.13.3" evidence="2"/>
<evidence type="ECO:0000259" key="8">
    <source>
        <dbReference type="PROSITE" id="PS50110"/>
    </source>
</evidence>
<comment type="caution">
    <text evidence="10">The sequence shown here is derived from an EMBL/GenBank/DDBJ whole genome shotgun (WGS) entry which is preliminary data.</text>
</comment>
<dbReference type="SUPFAM" id="SSF52172">
    <property type="entry name" value="CheY-like"/>
    <property type="match status" value="1"/>
</dbReference>
<protein>
    <recommendedName>
        <fullName evidence="2">histidine kinase</fullName>
        <ecNumber evidence="2">2.7.13.3</ecNumber>
    </recommendedName>
</protein>
<evidence type="ECO:0000259" key="9">
    <source>
        <dbReference type="PROSITE" id="PS50112"/>
    </source>
</evidence>
<dbReference type="NCBIfam" id="TIGR00229">
    <property type="entry name" value="sensory_box"/>
    <property type="match status" value="1"/>
</dbReference>
<keyword evidence="11" id="KW-1185">Reference proteome</keyword>
<evidence type="ECO:0000256" key="5">
    <source>
        <dbReference type="PROSITE-ProRule" id="PRU00169"/>
    </source>
</evidence>
<keyword evidence="3 5" id="KW-0597">Phosphoprotein</keyword>
<dbReference type="PANTHER" id="PTHR45339">
    <property type="entry name" value="HYBRID SIGNAL TRANSDUCTION HISTIDINE KINASE J"/>
    <property type="match status" value="1"/>
</dbReference>
<name>A0ABT3RX24_9BACT</name>
<dbReference type="Pfam" id="PF00512">
    <property type="entry name" value="HisKA"/>
    <property type="match status" value="1"/>
</dbReference>
<organism evidence="10 11">
    <name type="scientific">Mangrovivirga halotolerans</name>
    <dbReference type="NCBI Taxonomy" id="2993936"/>
    <lineage>
        <taxon>Bacteria</taxon>
        <taxon>Pseudomonadati</taxon>
        <taxon>Bacteroidota</taxon>
        <taxon>Cytophagia</taxon>
        <taxon>Cytophagales</taxon>
        <taxon>Mangrovivirgaceae</taxon>
        <taxon>Mangrovivirga</taxon>
    </lineage>
</organism>
<feature type="modified residue" description="4-aspartylphosphate" evidence="5">
    <location>
        <position position="717"/>
    </location>
</feature>
<dbReference type="Pfam" id="PF00072">
    <property type="entry name" value="Response_reg"/>
    <property type="match status" value="1"/>
</dbReference>
<dbReference type="Gene3D" id="1.10.287.130">
    <property type="match status" value="1"/>
</dbReference>
<dbReference type="CDD" id="cd17546">
    <property type="entry name" value="REC_hyHK_CKI1_RcsC-like"/>
    <property type="match status" value="1"/>
</dbReference>
<dbReference type="GO" id="GO:0005524">
    <property type="term" value="F:ATP binding"/>
    <property type="evidence" value="ECO:0007669"/>
    <property type="project" value="UniProtKB-KW"/>
</dbReference>
<dbReference type="InterPro" id="IPR004358">
    <property type="entry name" value="Sig_transdc_His_kin-like_C"/>
</dbReference>
<keyword evidence="6" id="KW-0175">Coiled coil</keyword>
<evidence type="ECO:0000256" key="4">
    <source>
        <dbReference type="ARBA" id="ARBA00023012"/>
    </source>
</evidence>
<dbReference type="SMART" id="SM00091">
    <property type="entry name" value="PAS"/>
    <property type="match status" value="1"/>
</dbReference>
<dbReference type="EMBL" id="JAPFQN010000014">
    <property type="protein sequence ID" value="MCX2746106.1"/>
    <property type="molecule type" value="Genomic_DNA"/>
</dbReference>
<dbReference type="Pfam" id="PF00989">
    <property type="entry name" value="PAS"/>
    <property type="match status" value="1"/>
</dbReference>
<comment type="catalytic activity">
    <reaction evidence="1">
        <text>ATP + protein L-histidine = ADP + protein N-phospho-L-histidine.</text>
        <dbReference type="EC" id="2.7.13.3"/>
    </reaction>
</comment>
<dbReference type="InterPro" id="IPR003594">
    <property type="entry name" value="HATPase_dom"/>
</dbReference>
<evidence type="ECO:0000259" key="7">
    <source>
        <dbReference type="PROSITE" id="PS50109"/>
    </source>
</evidence>
<dbReference type="SMART" id="SM00448">
    <property type="entry name" value="REC"/>
    <property type="match status" value="1"/>
</dbReference>
<evidence type="ECO:0000256" key="6">
    <source>
        <dbReference type="SAM" id="Coils"/>
    </source>
</evidence>
<feature type="coiled-coil region" evidence="6">
    <location>
        <begin position="252"/>
        <end position="279"/>
    </location>
</feature>
<dbReference type="SUPFAM" id="SSF55874">
    <property type="entry name" value="ATPase domain of HSP90 chaperone/DNA topoisomerase II/histidine kinase"/>
    <property type="match status" value="1"/>
</dbReference>
<evidence type="ECO:0000313" key="10">
    <source>
        <dbReference type="EMBL" id="MCX2746106.1"/>
    </source>
</evidence>
<dbReference type="Gene3D" id="3.30.565.10">
    <property type="entry name" value="Histidine kinase-like ATPase, C-terminal domain"/>
    <property type="match status" value="1"/>
</dbReference>
<dbReference type="SUPFAM" id="SSF47384">
    <property type="entry name" value="Homodimeric domain of signal transducing histidine kinase"/>
    <property type="match status" value="1"/>
</dbReference>
<dbReference type="PROSITE" id="PS50112">
    <property type="entry name" value="PAS"/>
    <property type="match status" value="1"/>
</dbReference>
<dbReference type="PANTHER" id="PTHR45339:SF1">
    <property type="entry name" value="HYBRID SIGNAL TRANSDUCTION HISTIDINE KINASE J"/>
    <property type="match status" value="1"/>
</dbReference>
<dbReference type="InterPro" id="IPR036097">
    <property type="entry name" value="HisK_dim/P_sf"/>
</dbReference>
<dbReference type="Proteomes" id="UP001209885">
    <property type="component" value="Unassembled WGS sequence"/>
</dbReference>